<dbReference type="Gene3D" id="1.20.120.160">
    <property type="entry name" value="HPT domain"/>
    <property type="match status" value="1"/>
</dbReference>
<comment type="caution">
    <text evidence="4">The sequence shown here is derived from an EMBL/GenBank/DDBJ whole genome shotgun (WGS) entry which is preliminary data.</text>
</comment>
<gene>
    <name evidence="4" type="ORF">GCM10007391_06080</name>
</gene>
<evidence type="ECO:0000256" key="2">
    <source>
        <dbReference type="PROSITE-ProRule" id="PRU00110"/>
    </source>
</evidence>
<protein>
    <recommendedName>
        <fullName evidence="3">HPt domain-containing protein</fullName>
    </recommendedName>
</protein>
<dbReference type="Pfam" id="PF01627">
    <property type="entry name" value="Hpt"/>
    <property type="match status" value="1"/>
</dbReference>
<keyword evidence="1" id="KW-0902">Two-component regulatory system</keyword>
<dbReference type="Proteomes" id="UP000631300">
    <property type="component" value="Unassembled WGS sequence"/>
</dbReference>
<dbReference type="PROSITE" id="PS50894">
    <property type="entry name" value="HPT"/>
    <property type="match status" value="1"/>
</dbReference>
<dbReference type="GO" id="GO:0000160">
    <property type="term" value="P:phosphorelay signal transduction system"/>
    <property type="evidence" value="ECO:0007669"/>
    <property type="project" value="UniProtKB-KW"/>
</dbReference>
<dbReference type="AlphaFoldDB" id="A0A918MWG7"/>
<accession>A0A918MWG7</accession>
<name>A0A918MWG7_9ALTE</name>
<dbReference type="GO" id="GO:0004672">
    <property type="term" value="F:protein kinase activity"/>
    <property type="evidence" value="ECO:0007669"/>
    <property type="project" value="UniProtKB-ARBA"/>
</dbReference>
<evidence type="ECO:0000256" key="1">
    <source>
        <dbReference type="ARBA" id="ARBA00023012"/>
    </source>
</evidence>
<sequence>MSALGLDIMQFDSQTYPLWDRQAALLRLAGSEVLLDNIVAIFLNQIKGTTASLTGAIAQADAEQVRHFSHYLKGSSGDVGLSRLFAFCEVFERAAKAGEVDSIAQRKDAFLQVVDDSVACLQAHLQQQQQQ</sequence>
<dbReference type="EMBL" id="BMXP01000001">
    <property type="protein sequence ID" value="GGW76287.1"/>
    <property type="molecule type" value="Genomic_DNA"/>
</dbReference>
<reference evidence="4" key="1">
    <citation type="journal article" date="2014" name="Int. J. Syst. Evol. Microbiol.">
        <title>Complete genome sequence of Corynebacterium casei LMG S-19264T (=DSM 44701T), isolated from a smear-ripened cheese.</title>
        <authorList>
            <consortium name="US DOE Joint Genome Institute (JGI-PGF)"/>
            <person name="Walter F."/>
            <person name="Albersmeier A."/>
            <person name="Kalinowski J."/>
            <person name="Ruckert C."/>
        </authorList>
    </citation>
    <scope>NUCLEOTIDE SEQUENCE</scope>
    <source>
        <strain evidence="4">KCTC 22164</strain>
    </source>
</reference>
<organism evidence="4 5">
    <name type="scientific">Alteromonas halophila</name>
    <dbReference type="NCBI Taxonomy" id="516698"/>
    <lineage>
        <taxon>Bacteria</taxon>
        <taxon>Pseudomonadati</taxon>
        <taxon>Pseudomonadota</taxon>
        <taxon>Gammaproteobacteria</taxon>
        <taxon>Alteromonadales</taxon>
        <taxon>Alteromonadaceae</taxon>
        <taxon>Alteromonas/Salinimonas group</taxon>
        <taxon>Alteromonas</taxon>
    </lineage>
</organism>
<keyword evidence="5" id="KW-1185">Reference proteome</keyword>
<feature type="modified residue" description="Phosphohistidine" evidence="2">
    <location>
        <position position="70"/>
    </location>
</feature>
<reference evidence="4" key="2">
    <citation type="submission" date="2020-09" db="EMBL/GenBank/DDBJ databases">
        <authorList>
            <person name="Sun Q."/>
            <person name="Kim S."/>
        </authorList>
    </citation>
    <scope>NUCLEOTIDE SEQUENCE</scope>
    <source>
        <strain evidence="4">KCTC 22164</strain>
    </source>
</reference>
<evidence type="ECO:0000313" key="5">
    <source>
        <dbReference type="Proteomes" id="UP000631300"/>
    </source>
</evidence>
<proteinExistence type="predicted"/>
<dbReference type="RefSeq" id="WP_189403598.1">
    <property type="nucleotide sequence ID" value="NZ_BMXP01000001.1"/>
</dbReference>
<dbReference type="InterPro" id="IPR008207">
    <property type="entry name" value="Sig_transdc_His_kin_Hpt_dom"/>
</dbReference>
<dbReference type="SUPFAM" id="SSF47226">
    <property type="entry name" value="Histidine-containing phosphotransfer domain, HPT domain"/>
    <property type="match status" value="1"/>
</dbReference>
<evidence type="ECO:0000313" key="4">
    <source>
        <dbReference type="EMBL" id="GGW76287.1"/>
    </source>
</evidence>
<feature type="domain" description="HPt" evidence="3">
    <location>
        <begin position="31"/>
        <end position="128"/>
    </location>
</feature>
<dbReference type="InterPro" id="IPR036641">
    <property type="entry name" value="HPT_dom_sf"/>
</dbReference>
<keyword evidence="2" id="KW-0597">Phosphoprotein</keyword>
<evidence type="ECO:0000259" key="3">
    <source>
        <dbReference type="PROSITE" id="PS50894"/>
    </source>
</evidence>